<reference evidence="2" key="1">
    <citation type="submission" date="2022-01" db="EMBL/GenBank/DDBJ databases">
        <authorList>
            <person name="King R."/>
        </authorList>
    </citation>
    <scope>NUCLEOTIDE SEQUENCE</scope>
</reference>
<keyword evidence="3" id="KW-1185">Reference proteome</keyword>
<name>A0A9N9MLN8_9CUCU</name>
<dbReference type="PANTHER" id="PTHR48421:SF1">
    <property type="entry name" value="MYCBP-ASSOCIATED PROTEIN"/>
    <property type="match status" value="1"/>
</dbReference>
<dbReference type="OrthoDB" id="10263316at2759"/>
<dbReference type="Pfam" id="PF14646">
    <property type="entry name" value="MYCBPAP"/>
    <property type="match status" value="1"/>
</dbReference>
<evidence type="ECO:0000313" key="2">
    <source>
        <dbReference type="EMBL" id="CAG9764273.1"/>
    </source>
</evidence>
<feature type="compositionally biased region" description="Polar residues" evidence="1">
    <location>
        <begin position="183"/>
        <end position="193"/>
    </location>
</feature>
<gene>
    <name evidence="2" type="ORF">CEUTPL_LOCUS4913</name>
</gene>
<dbReference type="AlphaFoldDB" id="A0A9N9MLN8"/>
<organism evidence="2 3">
    <name type="scientific">Ceutorhynchus assimilis</name>
    <name type="common">cabbage seed weevil</name>
    <dbReference type="NCBI Taxonomy" id="467358"/>
    <lineage>
        <taxon>Eukaryota</taxon>
        <taxon>Metazoa</taxon>
        <taxon>Ecdysozoa</taxon>
        <taxon>Arthropoda</taxon>
        <taxon>Hexapoda</taxon>
        <taxon>Insecta</taxon>
        <taxon>Pterygota</taxon>
        <taxon>Neoptera</taxon>
        <taxon>Endopterygota</taxon>
        <taxon>Coleoptera</taxon>
        <taxon>Polyphaga</taxon>
        <taxon>Cucujiformia</taxon>
        <taxon>Curculionidae</taxon>
        <taxon>Ceutorhynchinae</taxon>
        <taxon>Ceutorhynchus</taxon>
    </lineage>
</organism>
<accession>A0A9N9MLN8</accession>
<proteinExistence type="predicted"/>
<dbReference type="InterPro" id="IPR032707">
    <property type="entry name" value="MYCBPAP"/>
</dbReference>
<protein>
    <recommendedName>
        <fullName evidence="4">MYCBP-associated protein</fullName>
    </recommendedName>
</protein>
<evidence type="ECO:0008006" key="4">
    <source>
        <dbReference type="Google" id="ProtNLM"/>
    </source>
</evidence>
<evidence type="ECO:0000313" key="3">
    <source>
        <dbReference type="Proteomes" id="UP001152799"/>
    </source>
</evidence>
<sequence length="953" mass="111960">MCDIGCKGCNSRKCADPLKNWRLWLKRRQQMHQKLTTKLGCLPGELLMNSAENCRRVKEEQLVLRYTQIEDNFDKYRGDPIFWKLPPCFKSHVPPFKDTEYFLTRFKEEKNEIPELEYIGVPSAIMDEKDIRPRTRHLRSLWTESTYRQRVLEMVSEKLLKIEPHKPILSDLIIIGNKIGAETNSEPETSSIPQEKPKANKNETKVKEIKHADSIVTVEQYNAEPSLKINNKEFDKYTAHVYKENKISVIFEHFTDSLVPSKKSIVFENTGNVTIRLYWNYFKKFKAFMDYDTDEEINFHPFRFEKNEICLIPGTKKELLVCFQVHNPGNYSEYWEITSLPNVWTPDFRLLIHFQGFAVIRNYEERINELNEKLQYKMRNTAIKEVLNNIISSGIYCKPTAKQYFNFTEKDLFESANLVTRCTSKYVYNAPIISELKQFYQENKSLNDPDEWDLSIQKLGEIARKKDLLSYFDRKLLLFKKAKLRREALQNNRADVQGTKAAAVKENNKQITEKTTKEVSRPNSQPDDEIQPMICYKNLSDVLRKLEKPSIYINKEREKYLFSYIVLKTFFSKISNELDKLDSNNSQEIKDNNIVNKNDSNEKIQYRHYDTVPERILYEIFDERYILRTKRLSHPLDAVRAKPKSVLLTSVSLSDIKKVHKMYFNKDEATLKGTIKEKGQVFEDKKSNVLKGQKGKTQTNQEEDLFVFIKEDFDPFYETFPQFETMEQTICKETITPILAEEINKDKYLIVYKTLCEAVDALEDTIEALKDRSISSNTLSELLKCDSSFRQTASKKISIVNTSKKYSANSTRSTITSEKALPKESEEYSAYLEFLKDLHWQNNSSVKQHFLNEQKPKIIELPEKRIESELYVESQVKRSISNIFSLEDFKRKIEPYCLKDRFTQTELLENLDEDVDAVEKETIDTASEESLEKPRNMFYFLCNPGEKKSDILD</sequence>
<dbReference type="Proteomes" id="UP001152799">
    <property type="component" value="Chromosome 2"/>
</dbReference>
<feature type="region of interest" description="Disordered" evidence="1">
    <location>
        <begin position="183"/>
        <end position="203"/>
    </location>
</feature>
<evidence type="ECO:0000256" key="1">
    <source>
        <dbReference type="SAM" id="MobiDB-lite"/>
    </source>
</evidence>
<dbReference type="EMBL" id="OU892278">
    <property type="protein sequence ID" value="CAG9764273.1"/>
    <property type="molecule type" value="Genomic_DNA"/>
</dbReference>
<dbReference type="PANTHER" id="PTHR48421">
    <property type="entry name" value="MYCBP-ASSOCIATED PROTEIN"/>
    <property type="match status" value="1"/>
</dbReference>